<dbReference type="InterPro" id="IPR056823">
    <property type="entry name" value="TEN-like_YD-shell"/>
</dbReference>
<evidence type="ECO:0000256" key="1">
    <source>
        <dbReference type="ARBA" id="ARBA00022737"/>
    </source>
</evidence>
<dbReference type="InterPro" id="IPR006530">
    <property type="entry name" value="YD"/>
</dbReference>
<accession>A0A6I6EE23</accession>
<evidence type="ECO:0000313" key="4">
    <source>
        <dbReference type="Proteomes" id="UP000424752"/>
    </source>
</evidence>
<dbReference type="EMBL" id="CP046509">
    <property type="protein sequence ID" value="QGU88094.1"/>
    <property type="molecule type" value="Genomic_DNA"/>
</dbReference>
<dbReference type="InterPro" id="IPR022385">
    <property type="entry name" value="Rhs_assc_core"/>
</dbReference>
<evidence type="ECO:0000259" key="2">
    <source>
        <dbReference type="Pfam" id="PF25023"/>
    </source>
</evidence>
<dbReference type="InterPro" id="IPR050708">
    <property type="entry name" value="T6SS_VgrG/RHS"/>
</dbReference>
<name>A0A6I6EE23_9GAMM</name>
<protein>
    <recommendedName>
        <fullName evidence="2">Teneurin-like YD-shell domain-containing protein</fullName>
    </recommendedName>
</protein>
<dbReference type="Gene3D" id="2.180.10.10">
    <property type="entry name" value="RHS repeat-associated core"/>
    <property type="match status" value="1"/>
</dbReference>
<gene>
    <name evidence="3" type="ORF">GN242_13045</name>
</gene>
<dbReference type="Proteomes" id="UP000424752">
    <property type="component" value="Chromosome"/>
</dbReference>
<sequence length="502" mass="57316">MRPSQTPPHSAAHARPGLAHPQAALAGSAVNRRYEYDRAHNVTRISDGKWGDMRYRRDVNDQVTEAEVQGIHRESARFDYDANLNLTLERTRRAAFAAEGEIVRMQRQEKGRVSASGRCRYRYNEQGQLSEKRELAAGFRPRVWKYRWNGQGQLAELLTPERRRWRYEYDAFGRRIRKFEVIPGGGADERRLPLTPHAGEDAEVARGEGRRTAGYDYFWCGEQMVEETPLYADGTPADDGRIRWLYQPGAVSPFARYERGRLHYVVSDHLGSVRELLSEEGKAVWFARSTTWGRSRLWGFAANDEVRAGCQWRFPGQYEDDESGLHYNRFRYYDPDTAQYISPDPIGLAGGINPYGYVHNPLGWIDPLGLTACSVPKGFSRKDKITQRWVDKLSGKKPADVDAFMTSRGWTRHYPQAGRPDAIQHTQYVRTTKSGATYKLDYHPGGNASQPNIHGNDYWKIYKVNNGEDIVFGRIGHGEFKNYDLIKDSPIYIDGALINGGL</sequence>
<dbReference type="NCBIfam" id="TIGR01643">
    <property type="entry name" value="YD_repeat_2x"/>
    <property type="match status" value="1"/>
</dbReference>
<dbReference type="RefSeq" id="WP_156287623.1">
    <property type="nucleotide sequence ID" value="NZ_CP046509.1"/>
</dbReference>
<reference evidence="3 4" key="1">
    <citation type="submission" date="2019-12" db="EMBL/GenBank/DDBJ databases">
        <title>Erwinia sp. nov., isolated from droppings of birds in the Qinghai-Tiebt plateau of China.</title>
        <authorList>
            <person name="Ge Y."/>
        </authorList>
    </citation>
    <scope>NUCLEOTIDE SEQUENCE [LARGE SCALE GENOMIC DNA]</scope>
    <source>
        <strain evidence="3 4">J780</strain>
    </source>
</reference>
<dbReference type="Pfam" id="PF25023">
    <property type="entry name" value="TEN_YD-shell"/>
    <property type="match status" value="1"/>
</dbReference>
<organism evidence="3 4">
    <name type="scientific">Erwinia sorbitola</name>
    <dbReference type="NCBI Taxonomy" id="2681984"/>
    <lineage>
        <taxon>Bacteria</taxon>
        <taxon>Pseudomonadati</taxon>
        <taxon>Pseudomonadota</taxon>
        <taxon>Gammaproteobacteria</taxon>
        <taxon>Enterobacterales</taxon>
        <taxon>Erwiniaceae</taxon>
        <taxon>Erwinia</taxon>
    </lineage>
</organism>
<dbReference type="PRINTS" id="PR00394">
    <property type="entry name" value="RHSPROTEIN"/>
</dbReference>
<dbReference type="PANTHER" id="PTHR32305:SF15">
    <property type="entry name" value="PROTEIN RHSA-RELATED"/>
    <property type="match status" value="1"/>
</dbReference>
<feature type="domain" description="Teneurin-like YD-shell" evidence="2">
    <location>
        <begin position="43"/>
        <end position="178"/>
    </location>
</feature>
<dbReference type="KEGG" id="erwi:GN242_13045"/>
<dbReference type="PANTHER" id="PTHR32305">
    <property type="match status" value="1"/>
</dbReference>
<dbReference type="NCBIfam" id="TIGR03696">
    <property type="entry name" value="Rhs_assc_core"/>
    <property type="match status" value="1"/>
</dbReference>
<evidence type="ECO:0000313" key="3">
    <source>
        <dbReference type="EMBL" id="QGU88094.1"/>
    </source>
</evidence>
<keyword evidence="1" id="KW-0677">Repeat</keyword>
<proteinExistence type="predicted"/>
<dbReference type="AlphaFoldDB" id="A0A6I6EE23"/>